<dbReference type="OrthoDB" id="202234at2759"/>
<feature type="domain" description="Phospholipid/glycerol acyltransferase" evidence="4">
    <location>
        <begin position="83"/>
        <end position="200"/>
    </location>
</feature>
<dbReference type="EMBL" id="MCFD01000011">
    <property type="protein sequence ID" value="ORX67824.1"/>
    <property type="molecule type" value="Genomic_DNA"/>
</dbReference>
<dbReference type="Proteomes" id="UP000193922">
    <property type="component" value="Unassembled WGS sequence"/>
</dbReference>
<dbReference type="RefSeq" id="XP_040741670.1">
    <property type="nucleotide sequence ID" value="XM_040890505.1"/>
</dbReference>
<sequence length="258" mass="28793">MAAAHNILDTLLFYTQVLLFLLSITVASLAGILSYPLLRLIRRKPTTNWAGARALHFLSKHLLAIAVSIEGAENLAWAKETPCILVANHQNLLDTVWLAAMFPRKTVIVANSFIAQLPLLGWFMRLGGNLFVTQGDKNSIKSLFEGSLEYLERERTSIMMFPEGKRNPSETGTLLEFKKGAFYLAYCTHAPIIPVAVQCTSPLYSWAHGRFKRHCTIRIRVLPPINTETLTEEEIPKLVASTRSSIQKASQELTSQLG</sequence>
<dbReference type="SMART" id="SM00563">
    <property type="entry name" value="PlsC"/>
    <property type="match status" value="1"/>
</dbReference>
<dbReference type="Pfam" id="PF01553">
    <property type="entry name" value="Acyltransferase"/>
    <property type="match status" value="1"/>
</dbReference>
<evidence type="ECO:0000259" key="4">
    <source>
        <dbReference type="SMART" id="SM00563"/>
    </source>
</evidence>
<keyword evidence="3" id="KW-1133">Transmembrane helix</keyword>
<dbReference type="PANTHER" id="PTHR10434">
    <property type="entry name" value="1-ACYL-SN-GLYCEROL-3-PHOSPHATE ACYLTRANSFERASE"/>
    <property type="match status" value="1"/>
</dbReference>
<dbReference type="CDD" id="cd07989">
    <property type="entry name" value="LPLAT_AGPAT-like"/>
    <property type="match status" value="1"/>
</dbReference>
<dbReference type="InterPro" id="IPR002123">
    <property type="entry name" value="Plipid/glycerol_acylTrfase"/>
</dbReference>
<dbReference type="STRING" id="61395.A0A1Y1W3S9"/>
<organism evidence="5 6">
    <name type="scientific">Linderina pennispora</name>
    <dbReference type="NCBI Taxonomy" id="61395"/>
    <lineage>
        <taxon>Eukaryota</taxon>
        <taxon>Fungi</taxon>
        <taxon>Fungi incertae sedis</taxon>
        <taxon>Zoopagomycota</taxon>
        <taxon>Kickxellomycotina</taxon>
        <taxon>Kickxellomycetes</taxon>
        <taxon>Kickxellales</taxon>
        <taxon>Kickxellaceae</taxon>
        <taxon>Linderina</taxon>
    </lineage>
</organism>
<dbReference type="GO" id="GO:0005783">
    <property type="term" value="C:endoplasmic reticulum"/>
    <property type="evidence" value="ECO:0007669"/>
    <property type="project" value="TreeGrafter"/>
</dbReference>
<evidence type="ECO:0000313" key="5">
    <source>
        <dbReference type="EMBL" id="ORX67824.1"/>
    </source>
</evidence>
<name>A0A1Y1W3S9_9FUNG</name>
<reference evidence="5 6" key="1">
    <citation type="submission" date="2016-07" db="EMBL/GenBank/DDBJ databases">
        <title>Pervasive Adenine N6-methylation of Active Genes in Fungi.</title>
        <authorList>
            <consortium name="DOE Joint Genome Institute"/>
            <person name="Mondo S.J."/>
            <person name="Dannebaum R.O."/>
            <person name="Kuo R.C."/>
            <person name="Labutti K."/>
            <person name="Haridas S."/>
            <person name="Kuo A."/>
            <person name="Salamov A."/>
            <person name="Ahrendt S.R."/>
            <person name="Lipzen A."/>
            <person name="Sullivan W."/>
            <person name="Andreopoulos W.B."/>
            <person name="Clum A."/>
            <person name="Lindquist E."/>
            <person name="Daum C."/>
            <person name="Ramamoorthy G.K."/>
            <person name="Gryganskyi A."/>
            <person name="Culley D."/>
            <person name="Magnuson J.K."/>
            <person name="James T.Y."/>
            <person name="O'Malley M.A."/>
            <person name="Stajich J.E."/>
            <person name="Spatafora J.W."/>
            <person name="Visel A."/>
            <person name="Grigoriev I.V."/>
        </authorList>
    </citation>
    <scope>NUCLEOTIDE SEQUENCE [LARGE SCALE GENOMIC DNA]</scope>
    <source>
        <strain evidence="5 6">ATCC 12442</strain>
    </source>
</reference>
<evidence type="ECO:0000256" key="3">
    <source>
        <dbReference type="SAM" id="Phobius"/>
    </source>
</evidence>
<dbReference type="SUPFAM" id="SSF69593">
    <property type="entry name" value="Glycerol-3-phosphate (1)-acyltransferase"/>
    <property type="match status" value="1"/>
</dbReference>
<feature type="transmembrane region" description="Helical" evidence="3">
    <location>
        <begin position="12"/>
        <end position="38"/>
    </location>
</feature>
<proteinExistence type="predicted"/>
<comment type="caution">
    <text evidence="5">The sequence shown here is derived from an EMBL/GenBank/DDBJ whole genome shotgun (WGS) entry which is preliminary data.</text>
</comment>
<accession>A0A1Y1W3S9</accession>
<evidence type="ECO:0000313" key="6">
    <source>
        <dbReference type="Proteomes" id="UP000193922"/>
    </source>
</evidence>
<keyword evidence="3" id="KW-0472">Membrane</keyword>
<gene>
    <name evidence="5" type="ORF">DL89DRAFT_294381</name>
</gene>
<protein>
    <submittedName>
        <fullName evidence="5">Acyltransferase-domain-containing protein</fullName>
    </submittedName>
</protein>
<evidence type="ECO:0000256" key="2">
    <source>
        <dbReference type="ARBA" id="ARBA00023315"/>
    </source>
</evidence>
<dbReference type="PANTHER" id="PTHR10434:SF11">
    <property type="entry name" value="1-ACYL-SN-GLYCEROL-3-PHOSPHATE ACYLTRANSFERASE"/>
    <property type="match status" value="1"/>
</dbReference>
<evidence type="ECO:0000256" key="1">
    <source>
        <dbReference type="ARBA" id="ARBA00022679"/>
    </source>
</evidence>
<keyword evidence="2 5" id="KW-0012">Acyltransferase</keyword>
<keyword evidence="3" id="KW-0812">Transmembrane</keyword>
<dbReference type="GeneID" id="63807153"/>
<keyword evidence="1 5" id="KW-0808">Transferase</keyword>
<keyword evidence="6" id="KW-1185">Reference proteome</keyword>
<dbReference type="GO" id="GO:0006654">
    <property type="term" value="P:phosphatidic acid biosynthetic process"/>
    <property type="evidence" value="ECO:0007669"/>
    <property type="project" value="TreeGrafter"/>
</dbReference>
<dbReference type="AlphaFoldDB" id="A0A1Y1W3S9"/>
<dbReference type="GO" id="GO:0003841">
    <property type="term" value="F:1-acylglycerol-3-phosphate O-acyltransferase activity"/>
    <property type="evidence" value="ECO:0007669"/>
    <property type="project" value="TreeGrafter"/>
</dbReference>